<organism evidence="7 8">
    <name type="scientific">Sphingomonas arantia</name>
    <dbReference type="NCBI Taxonomy" id="1460676"/>
    <lineage>
        <taxon>Bacteria</taxon>
        <taxon>Pseudomonadati</taxon>
        <taxon>Pseudomonadota</taxon>
        <taxon>Alphaproteobacteria</taxon>
        <taxon>Sphingomonadales</taxon>
        <taxon>Sphingomonadaceae</taxon>
        <taxon>Sphingomonas</taxon>
    </lineage>
</organism>
<reference evidence="8" key="1">
    <citation type="journal article" date="2019" name="Int. J. Syst. Evol. Microbiol.">
        <title>The Global Catalogue of Microorganisms (GCM) 10K type strain sequencing project: providing services to taxonomists for standard genome sequencing and annotation.</title>
        <authorList>
            <consortium name="The Broad Institute Genomics Platform"/>
            <consortium name="The Broad Institute Genome Sequencing Center for Infectious Disease"/>
            <person name="Wu L."/>
            <person name="Ma J."/>
        </authorList>
    </citation>
    <scope>NUCLEOTIDE SEQUENCE [LARGE SCALE GENOMIC DNA]</scope>
    <source>
        <strain evidence="8">CGMCC 1.12702</strain>
    </source>
</reference>
<feature type="transmembrane region" description="Helical" evidence="6">
    <location>
        <begin position="39"/>
        <end position="62"/>
    </location>
</feature>
<evidence type="ECO:0000256" key="6">
    <source>
        <dbReference type="SAM" id="Phobius"/>
    </source>
</evidence>
<keyword evidence="5 6" id="KW-0472">Membrane</keyword>
<sequence length="211" mass="22266">MNTENLTAFLATAALLTMAPGLDTALVLRSAAADGLRHGALTAVGIAAGCLCWGTAAAFGLNSLLQAWPLAFDGLRWAGALYLGWLGARLLINPRQSLAVDPGAAFPVVNGITAVRRGFMTNVLNPKVGLFYLTLLPQFVPDDTVGGGYALVLACLHVLIALIWFSLLSILTQGLQFWLRRPGTMRRLDRLTGCAFVALGAHMTLTAGFSA</sequence>
<evidence type="ECO:0000256" key="1">
    <source>
        <dbReference type="ARBA" id="ARBA00004651"/>
    </source>
</evidence>
<keyword evidence="3 6" id="KW-0812">Transmembrane</keyword>
<comment type="subcellular location">
    <subcellularLocation>
        <location evidence="1">Cell membrane</location>
        <topology evidence="1">Multi-pass membrane protein</topology>
    </subcellularLocation>
</comment>
<dbReference type="RefSeq" id="WP_380930230.1">
    <property type="nucleotide sequence ID" value="NZ_JBHUGS010000003.1"/>
</dbReference>
<dbReference type="Proteomes" id="UP001597400">
    <property type="component" value="Unassembled WGS sequence"/>
</dbReference>
<dbReference type="PIRSF" id="PIRSF006324">
    <property type="entry name" value="LeuE"/>
    <property type="match status" value="1"/>
</dbReference>
<dbReference type="EMBL" id="JBHUGS010000003">
    <property type="protein sequence ID" value="MFD1951502.1"/>
    <property type="molecule type" value="Genomic_DNA"/>
</dbReference>
<protein>
    <submittedName>
        <fullName evidence="7">LysE family translocator</fullName>
    </submittedName>
</protein>
<gene>
    <name evidence="7" type="ORF">ACFSGX_12075</name>
</gene>
<evidence type="ECO:0000256" key="4">
    <source>
        <dbReference type="ARBA" id="ARBA00022989"/>
    </source>
</evidence>
<feature type="transmembrane region" description="Helical" evidence="6">
    <location>
        <begin position="191"/>
        <end position="209"/>
    </location>
</feature>
<evidence type="ECO:0000313" key="7">
    <source>
        <dbReference type="EMBL" id="MFD1951502.1"/>
    </source>
</evidence>
<name>A0ABW4U102_9SPHN</name>
<feature type="transmembrane region" description="Helical" evidence="6">
    <location>
        <begin position="149"/>
        <end position="171"/>
    </location>
</feature>
<evidence type="ECO:0000313" key="8">
    <source>
        <dbReference type="Proteomes" id="UP001597400"/>
    </source>
</evidence>
<evidence type="ECO:0000256" key="5">
    <source>
        <dbReference type="ARBA" id="ARBA00023136"/>
    </source>
</evidence>
<dbReference type="InterPro" id="IPR001123">
    <property type="entry name" value="LeuE-type"/>
</dbReference>
<dbReference type="PANTHER" id="PTHR30086">
    <property type="entry name" value="ARGININE EXPORTER PROTEIN ARGO"/>
    <property type="match status" value="1"/>
</dbReference>
<evidence type="ECO:0000256" key="3">
    <source>
        <dbReference type="ARBA" id="ARBA00022692"/>
    </source>
</evidence>
<keyword evidence="8" id="KW-1185">Reference proteome</keyword>
<dbReference type="Pfam" id="PF01810">
    <property type="entry name" value="LysE"/>
    <property type="match status" value="1"/>
</dbReference>
<dbReference type="PANTHER" id="PTHR30086:SF20">
    <property type="entry name" value="ARGININE EXPORTER PROTEIN ARGO-RELATED"/>
    <property type="match status" value="1"/>
</dbReference>
<proteinExistence type="predicted"/>
<comment type="caution">
    <text evidence="7">The sequence shown here is derived from an EMBL/GenBank/DDBJ whole genome shotgun (WGS) entry which is preliminary data.</text>
</comment>
<evidence type="ECO:0000256" key="2">
    <source>
        <dbReference type="ARBA" id="ARBA00022475"/>
    </source>
</evidence>
<accession>A0ABW4U102</accession>
<keyword evidence="2" id="KW-1003">Cell membrane</keyword>
<keyword evidence="4 6" id="KW-1133">Transmembrane helix</keyword>